<keyword evidence="1" id="KW-0175">Coiled coil</keyword>
<proteinExistence type="predicted"/>
<dbReference type="AlphaFoldDB" id="A0A0N4ZB30"/>
<accession>A0A0N4ZB30</accession>
<name>A0A0N4ZB30_PARTI</name>
<evidence type="ECO:0000313" key="3">
    <source>
        <dbReference type="WBParaSite" id="PTRK_0000474300.1"/>
    </source>
</evidence>
<keyword evidence="2" id="KW-1185">Reference proteome</keyword>
<dbReference type="WBParaSite" id="PTRK_0000474300.1">
    <property type="protein sequence ID" value="PTRK_0000474300.1"/>
    <property type="gene ID" value="PTRK_0000474300"/>
</dbReference>
<protein>
    <submittedName>
        <fullName evidence="3">Uncharacterized protein</fullName>
    </submittedName>
</protein>
<dbReference type="Proteomes" id="UP000038045">
    <property type="component" value="Unplaced"/>
</dbReference>
<organism evidence="2 3">
    <name type="scientific">Parastrongyloides trichosuri</name>
    <name type="common">Possum-specific nematode worm</name>
    <dbReference type="NCBI Taxonomy" id="131310"/>
    <lineage>
        <taxon>Eukaryota</taxon>
        <taxon>Metazoa</taxon>
        <taxon>Ecdysozoa</taxon>
        <taxon>Nematoda</taxon>
        <taxon>Chromadorea</taxon>
        <taxon>Rhabditida</taxon>
        <taxon>Tylenchina</taxon>
        <taxon>Panagrolaimomorpha</taxon>
        <taxon>Strongyloidoidea</taxon>
        <taxon>Strongyloididae</taxon>
        <taxon>Parastrongyloides</taxon>
    </lineage>
</organism>
<sequence length="311" mass="36924">MTDNDLPIESNIIAEEDITNFNFIWELLNLRQKYEEVVHNVNYAQDSLQVTKDSYVNILKKEIEKLEALRDSCSKSIIKKELQNEKNNVDEMMKKLEITNTADEAKKCFEDMKIYILSVTDIENTDNCLREGIKTLSAIIDKNLWKNNDNVVEKCISEWLTLKIEWSKLVVMYEKDIIKINEEGENCLLNYFQKRFQETRLIYVKKIQDRFHQFLVNQELLLNGIINEWNEEKKIWEKKIDNLVKQRLEQSMYLSQLPYEGNKEVFSLEKELFEIRKKISLLKIKNSHNRQESISFEDNSTLSKGESKSNS</sequence>
<reference evidence="3" key="1">
    <citation type="submission" date="2017-02" db="UniProtKB">
        <authorList>
            <consortium name="WormBaseParasite"/>
        </authorList>
    </citation>
    <scope>IDENTIFICATION</scope>
</reference>
<feature type="coiled-coil region" evidence="1">
    <location>
        <begin position="56"/>
        <end position="102"/>
    </location>
</feature>
<evidence type="ECO:0000256" key="1">
    <source>
        <dbReference type="SAM" id="Coils"/>
    </source>
</evidence>
<evidence type="ECO:0000313" key="2">
    <source>
        <dbReference type="Proteomes" id="UP000038045"/>
    </source>
</evidence>